<proteinExistence type="predicted"/>
<keyword evidence="2" id="KW-1185">Reference proteome</keyword>
<gene>
    <name evidence="1" type="ORF">QQX02_08635</name>
</gene>
<reference evidence="1" key="1">
    <citation type="submission" date="2023-06" db="EMBL/GenBank/DDBJ databases">
        <title>Egi l300058.</title>
        <authorList>
            <person name="Gao L."/>
            <person name="Fang B.-Z."/>
            <person name="Li W.-J."/>
        </authorList>
    </citation>
    <scope>NUCLEOTIDE SEQUENCE</scope>
    <source>
        <strain evidence="1">EGI L300058</strain>
    </source>
</reference>
<dbReference type="Proteomes" id="UP001172708">
    <property type="component" value="Unassembled WGS sequence"/>
</dbReference>
<accession>A0ABT8GHT0</accession>
<organism evidence="1 2">
    <name type="scientific">Demequina muriae</name>
    <dbReference type="NCBI Taxonomy" id="3051664"/>
    <lineage>
        <taxon>Bacteria</taxon>
        <taxon>Bacillati</taxon>
        <taxon>Actinomycetota</taxon>
        <taxon>Actinomycetes</taxon>
        <taxon>Micrococcales</taxon>
        <taxon>Demequinaceae</taxon>
        <taxon>Demequina</taxon>
    </lineage>
</organism>
<comment type="caution">
    <text evidence="1">The sequence shown here is derived from an EMBL/GenBank/DDBJ whole genome shotgun (WGS) entry which is preliminary data.</text>
</comment>
<sequence>MHLNPAAPVLALPGTGLQVGWDAPLVLTTTTPGEARFLRSLEGGRRVGAAERRKHADLLRRLAAHGLLANDDEPRPDSPCVRIHGAGALGTEAAVAVARAGLALTVVDQDRARAGAAPHLPDPDCGAVAHARVREAVPTAQLRGAHADAALDVLISSGPAVARARALLSANQPHLLVECSEASVRVGPLVVPGTTACATCLGLTETESRGDWPVLALQSDSRRPRVDPVAATIAGALAAHEVIAFLAGRAATTWRVSTGGVTTLAPTAPHPDCRCTDDAVHAITRDAPAGV</sequence>
<dbReference type="Gene3D" id="3.40.50.720">
    <property type="entry name" value="NAD(P)-binding Rossmann-like Domain"/>
    <property type="match status" value="1"/>
</dbReference>
<name>A0ABT8GHT0_9MICO</name>
<dbReference type="RefSeq" id="WP_301142473.1">
    <property type="nucleotide sequence ID" value="NZ_JAUHQA010000001.1"/>
</dbReference>
<dbReference type="InterPro" id="IPR035985">
    <property type="entry name" value="Ubiquitin-activating_enz"/>
</dbReference>
<dbReference type="SUPFAM" id="SSF69572">
    <property type="entry name" value="Activating enzymes of the ubiquitin-like proteins"/>
    <property type="match status" value="1"/>
</dbReference>
<dbReference type="EMBL" id="JAUHQA010000001">
    <property type="protein sequence ID" value="MDN4480985.1"/>
    <property type="molecule type" value="Genomic_DNA"/>
</dbReference>
<protein>
    <submittedName>
        <fullName evidence="1">Uncharacterized protein</fullName>
    </submittedName>
</protein>
<evidence type="ECO:0000313" key="2">
    <source>
        <dbReference type="Proteomes" id="UP001172708"/>
    </source>
</evidence>
<evidence type="ECO:0000313" key="1">
    <source>
        <dbReference type="EMBL" id="MDN4480985.1"/>
    </source>
</evidence>